<evidence type="ECO:0000256" key="3">
    <source>
        <dbReference type="SAM" id="MobiDB-lite"/>
    </source>
</evidence>
<evidence type="ECO:0000256" key="2">
    <source>
        <dbReference type="ARBA" id="ARBA00044129"/>
    </source>
</evidence>
<dbReference type="Proteomes" id="UP001285441">
    <property type="component" value="Unassembled WGS sequence"/>
</dbReference>
<keyword evidence="5" id="KW-1185">Reference proteome</keyword>
<dbReference type="PANTHER" id="PTHR21349:SF0">
    <property type="entry name" value="LARGE RIBOSOMAL SUBUNIT PROTEIN BL21M"/>
    <property type="match status" value="1"/>
</dbReference>
<name>A0AAE0K9H6_9PEZI</name>
<reference evidence="4" key="2">
    <citation type="submission" date="2023-06" db="EMBL/GenBank/DDBJ databases">
        <authorList>
            <consortium name="Lawrence Berkeley National Laboratory"/>
            <person name="Haridas S."/>
            <person name="Hensen N."/>
            <person name="Bonometti L."/>
            <person name="Westerberg I."/>
            <person name="Brannstrom I.O."/>
            <person name="Guillou S."/>
            <person name="Cros-Aarteil S."/>
            <person name="Calhoun S."/>
            <person name="Kuo A."/>
            <person name="Mondo S."/>
            <person name="Pangilinan J."/>
            <person name="Riley R."/>
            <person name="LaButti K."/>
            <person name="Andreopoulos B."/>
            <person name="Lipzen A."/>
            <person name="Chen C."/>
            <person name="Yanf M."/>
            <person name="Daum C."/>
            <person name="Ng V."/>
            <person name="Clum A."/>
            <person name="Steindorff A."/>
            <person name="Ohm R."/>
            <person name="Martin F."/>
            <person name="Silar P."/>
            <person name="Natvig D."/>
            <person name="Lalanne C."/>
            <person name="Gautier V."/>
            <person name="Ament-velasquez S.L."/>
            <person name="Kruys A."/>
            <person name="Hutchinson M.I."/>
            <person name="Powell A.J."/>
            <person name="Barry K."/>
            <person name="Miller A.N."/>
            <person name="Grigoriev I.V."/>
            <person name="Debuchy R."/>
            <person name="Gladieux P."/>
            <person name="Thoren M.H."/>
            <person name="Johannesson H."/>
        </authorList>
    </citation>
    <scope>NUCLEOTIDE SEQUENCE</scope>
    <source>
        <strain evidence="4">CBS 232.78</strain>
    </source>
</reference>
<accession>A0AAE0K9H6</accession>
<dbReference type="PANTHER" id="PTHR21349">
    <property type="entry name" value="50S RIBOSOMAL PROTEIN L21"/>
    <property type="match status" value="1"/>
</dbReference>
<feature type="region of interest" description="Disordered" evidence="3">
    <location>
        <begin position="66"/>
        <end position="98"/>
    </location>
</feature>
<proteinExistence type="inferred from homology"/>
<dbReference type="AlphaFoldDB" id="A0AAE0K9H6"/>
<dbReference type="GO" id="GO:0005762">
    <property type="term" value="C:mitochondrial large ribosomal subunit"/>
    <property type="evidence" value="ECO:0007669"/>
    <property type="project" value="TreeGrafter"/>
</dbReference>
<organism evidence="4 5">
    <name type="scientific">Podospora didyma</name>
    <dbReference type="NCBI Taxonomy" id="330526"/>
    <lineage>
        <taxon>Eukaryota</taxon>
        <taxon>Fungi</taxon>
        <taxon>Dikarya</taxon>
        <taxon>Ascomycota</taxon>
        <taxon>Pezizomycotina</taxon>
        <taxon>Sordariomycetes</taxon>
        <taxon>Sordariomycetidae</taxon>
        <taxon>Sordariales</taxon>
        <taxon>Podosporaceae</taxon>
        <taxon>Podospora</taxon>
    </lineage>
</organism>
<dbReference type="SUPFAM" id="SSF141091">
    <property type="entry name" value="L21p-like"/>
    <property type="match status" value="1"/>
</dbReference>
<evidence type="ECO:0000256" key="1">
    <source>
        <dbReference type="ARBA" id="ARBA00008563"/>
    </source>
</evidence>
<keyword evidence="4" id="KW-0687">Ribonucleoprotein</keyword>
<dbReference type="InterPro" id="IPR028909">
    <property type="entry name" value="bL21-like"/>
</dbReference>
<protein>
    <recommendedName>
        <fullName evidence="2">Large ribosomal subunit protein bL21m</fullName>
    </recommendedName>
</protein>
<gene>
    <name evidence="4" type="ORF">B0H63DRAFT_485237</name>
</gene>
<evidence type="ECO:0000313" key="4">
    <source>
        <dbReference type="EMBL" id="KAK3372564.1"/>
    </source>
</evidence>
<comment type="similarity">
    <text evidence="1">Belongs to the bacterial ribosomal protein bL21 family.</text>
</comment>
<sequence length="236" mass="25851">MSRALLRSALELRTPITRLPPPFLLPMRTAAAAVAASPAQARFFNQTTQITEPSPIDHHVASSKLDLDRFGNPKSKQPTHTAQPNGSTPRPSTSGPLTESVRTLLPLLAAQPGHYVTIHIHGRPYLVTEGDSVRLPFKMPGVAPGDVLRLNRAVAVGSRDYTLKGAPYVDERLFACRAVVLGTEAEPMRIMIKKKPRIRRARQVKSKLRFTMLRISEIKISDVDEVERAGEAGAGN</sequence>
<keyword evidence="4" id="KW-0689">Ribosomal protein</keyword>
<evidence type="ECO:0000313" key="5">
    <source>
        <dbReference type="Proteomes" id="UP001285441"/>
    </source>
</evidence>
<dbReference type="EMBL" id="JAULSW010000008">
    <property type="protein sequence ID" value="KAK3372564.1"/>
    <property type="molecule type" value="Genomic_DNA"/>
</dbReference>
<dbReference type="Pfam" id="PF00829">
    <property type="entry name" value="Ribosomal_L21p"/>
    <property type="match status" value="1"/>
</dbReference>
<reference evidence="4" key="1">
    <citation type="journal article" date="2023" name="Mol. Phylogenet. Evol.">
        <title>Genome-scale phylogeny and comparative genomics of the fungal order Sordariales.</title>
        <authorList>
            <person name="Hensen N."/>
            <person name="Bonometti L."/>
            <person name="Westerberg I."/>
            <person name="Brannstrom I.O."/>
            <person name="Guillou S."/>
            <person name="Cros-Aarteil S."/>
            <person name="Calhoun S."/>
            <person name="Haridas S."/>
            <person name="Kuo A."/>
            <person name="Mondo S."/>
            <person name="Pangilinan J."/>
            <person name="Riley R."/>
            <person name="LaButti K."/>
            <person name="Andreopoulos B."/>
            <person name="Lipzen A."/>
            <person name="Chen C."/>
            <person name="Yan M."/>
            <person name="Daum C."/>
            <person name="Ng V."/>
            <person name="Clum A."/>
            <person name="Steindorff A."/>
            <person name="Ohm R.A."/>
            <person name="Martin F."/>
            <person name="Silar P."/>
            <person name="Natvig D.O."/>
            <person name="Lalanne C."/>
            <person name="Gautier V."/>
            <person name="Ament-Velasquez S.L."/>
            <person name="Kruys A."/>
            <person name="Hutchinson M.I."/>
            <person name="Powell A.J."/>
            <person name="Barry K."/>
            <person name="Miller A.N."/>
            <person name="Grigoriev I.V."/>
            <person name="Debuchy R."/>
            <person name="Gladieux P."/>
            <person name="Hiltunen Thoren M."/>
            <person name="Johannesson H."/>
        </authorList>
    </citation>
    <scope>NUCLEOTIDE SEQUENCE</scope>
    <source>
        <strain evidence="4">CBS 232.78</strain>
    </source>
</reference>
<comment type="caution">
    <text evidence="4">The sequence shown here is derived from an EMBL/GenBank/DDBJ whole genome shotgun (WGS) entry which is preliminary data.</text>
</comment>
<feature type="compositionally biased region" description="Polar residues" evidence="3">
    <location>
        <begin position="74"/>
        <end position="98"/>
    </location>
</feature>
<dbReference type="GO" id="GO:0003735">
    <property type="term" value="F:structural constituent of ribosome"/>
    <property type="evidence" value="ECO:0007669"/>
    <property type="project" value="TreeGrafter"/>
</dbReference>
<dbReference type="InterPro" id="IPR036164">
    <property type="entry name" value="bL21-like_sf"/>
</dbReference>